<dbReference type="PANTHER" id="PTHR22600">
    <property type="entry name" value="BETA-HEXOSAMINIDASE"/>
    <property type="match status" value="1"/>
</dbReference>
<evidence type="ECO:0000256" key="3">
    <source>
        <dbReference type="ARBA" id="ARBA00022729"/>
    </source>
</evidence>
<dbReference type="CDD" id="cd06562">
    <property type="entry name" value="GH20_HexA_HexB-like"/>
    <property type="match status" value="1"/>
</dbReference>
<protein>
    <recommendedName>
        <fullName evidence="7">Beta-hexosaminidase</fullName>
        <ecNumber evidence="7">3.2.1.52</ecNumber>
    </recommendedName>
</protein>
<dbReference type="InterPro" id="IPR015883">
    <property type="entry name" value="Glyco_hydro_20_cat"/>
</dbReference>
<dbReference type="AlphaFoldDB" id="A0A642VB43"/>
<dbReference type="SUPFAM" id="SSF55545">
    <property type="entry name" value="beta-N-acetylhexosaminidase-like domain"/>
    <property type="match status" value="1"/>
</dbReference>
<evidence type="ECO:0000256" key="7">
    <source>
        <dbReference type="PIRNR" id="PIRNR001093"/>
    </source>
</evidence>
<dbReference type="Gene3D" id="3.20.20.80">
    <property type="entry name" value="Glycosidases"/>
    <property type="match status" value="1"/>
</dbReference>
<evidence type="ECO:0000313" key="12">
    <source>
        <dbReference type="Proteomes" id="UP000761534"/>
    </source>
</evidence>
<dbReference type="GO" id="GO:0030203">
    <property type="term" value="P:glycosaminoglycan metabolic process"/>
    <property type="evidence" value="ECO:0007669"/>
    <property type="project" value="TreeGrafter"/>
</dbReference>
<dbReference type="VEuPathDB" id="FungiDB:TRICI_000743"/>
<dbReference type="GO" id="GO:0005975">
    <property type="term" value="P:carbohydrate metabolic process"/>
    <property type="evidence" value="ECO:0007669"/>
    <property type="project" value="InterPro"/>
</dbReference>
<dbReference type="GO" id="GO:0016020">
    <property type="term" value="C:membrane"/>
    <property type="evidence" value="ECO:0007669"/>
    <property type="project" value="TreeGrafter"/>
</dbReference>
<dbReference type="OrthoDB" id="428480at2759"/>
<feature type="domain" description="Glycoside hydrolase family 20 catalytic" evidence="9">
    <location>
        <begin position="180"/>
        <end position="536"/>
    </location>
</feature>
<keyword evidence="3" id="KW-0732">Signal</keyword>
<dbReference type="InterPro" id="IPR029019">
    <property type="entry name" value="HEX_eukaryotic_N"/>
</dbReference>
<keyword evidence="6 7" id="KW-0326">Glycosidase</keyword>
<feature type="domain" description="Beta-hexosaminidase eukaryotic type N-terminal" evidence="10">
    <location>
        <begin position="36"/>
        <end position="156"/>
    </location>
</feature>
<dbReference type="PRINTS" id="PR00738">
    <property type="entry name" value="GLHYDRLASE20"/>
</dbReference>
<gene>
    <name evidence="11" type="ORF">TRICI_000743</name>
</gene>
<evidence type="ECO:0000256" key="1">
    <source>
        <dbReference type="ARBA" id="ARBA00001231"/>
    </source>
</evidence>
<keyword evidence="12" id="KW-1185">Reference proteome</keyword>
<evidence type="ECO:0000259" key="10">
    <source>
        <dbReference type="Pfam" id="PF14845"/>
    </source>
</evidence>
<evidence type="ECO:0000256" key="2">
    <source>
        <dbReference type="ARBA" id="ARBA00006285"/>
    </source>
</evidence>
<dbReference type="Proteomes" id="UP000761534">
    <property type="component" value="Unassembled WGS sequence"/>
</dbReference>
<proteinExistence type="inferred from homology"/>
<dbReference type="InterPro" id="IPR025705">
    <property type="entry name" value="Beta_hexosaminidase_sua/sub"/>
</dbReference>
<reference evidence="11" key="1">
    <citation type="journal article" date="2019" name="G3 (Bethesda)">
        <title>Genome Assemblies of Two Rare Opportunistic Yeast Pathogens: Diutina rugosa (syn. Candida rugosa) and Trichomonascus ciferrii (syn. Candida ciferrii).</title>
        <authorList>
            <person name="Mixao V."/>
            <person name="Saus E."/>
            <person name="Hansen A.P."/>
            <person name="Lass-Florl C."/>
            <person name="Gabaldon T."/>
        </authorList>
    </citation>
    <scope>NUCLEOTIDE SEQUENCE</scope>
    <source>
        <strain evidence="11">CBS 4856</strain>
    </source>
</reference>
<dbReference type="EMBL" id="SWFS01000066">
    <property type="protein sequence ID" value="KAA8917071.1"/>
    <property type="molecule type" value="Genomic_DNA"/>
</dbReference>
<dbReference type="Pfam" id="PF14845">
    <property type="entry name" value="Glycohydro_20b2"/>
    <property type="match status" value="1"/>
</dbReference>
<keyword evidence="5" id="KW-0325">Glycoprotein</keyword>
<dbReference type="FunFam" id="3.20.20.80:FF:000063">
    <property type="entry name" value="Beta-hexosaminidase"/>
    <property type="match status" value="1"/>
</dbReference>
<dbReference type="PANTHER" id="PTHR22600:SF26">
    <property type="entry name" value="BETA-N-ACETYLHEXOSAMINIDASE"/>
    <property type="match status" value="1"/>
</dbReference>
<dbReference type="Pfam" id="PF00728">
    <property type="entry name" value="Glyco_hydro_20"/>
    <property type="match status" value="1"/>
</dbReference>
<sequence>MISTFSDQFPMLWNSALNIFSGIGNGDSNTGRLADPLPAPVSASWAGAGQYLGIFPDLKYNGPDNDIVQNAFSRALAHIKDDKWFPLEGNETTTWASVPDVAVVSELKVSIKDTDAELQHGVDETYSLKIDKSSGISISAKTVWGALHALTTFEQLVLFKADSNELYVEGPVSISDGPKYPYRGVMIDTARNFYSVDSLLRQLDAMALAKMNVFHWHLTDTQAWPVFVKSYPDMIKDAYSPREVYKPEDIKRVVDHAHERGIRVVPELDIPGHSNSGWRRVKDNIIACGDCPWDQVAVEPNPGQLEVLQDDTYETLRNVYNDISEMFPDNFFHVGLDELNTGCYDQSESIQAWLKEDENRNYSDVAQYWIDHAFPIFKNRDNRQLVMWEDAVLSPDIPAKKIPKDVILQAWNEGVQSVKELASRGYDVIISSADFLYLDCGFAGWLSDDPRYTDQVNPTPGEPNFNYGGSGGSWCGPYKSWQRIYSYDFSAELTKEEQNHIIGGTANLWSEQSDGTTADFMIWPRTAAYGELLWSGNKDNSGKLRTSELTQRILNFRERLVRRGVNAAALMPKYCAQNPGQCKLQM</sequence>
<dbReference type="Gene3D" id="3.30.379.10">
    <property type="entry name" value="Chitobiase/beta-hexosaminidase domain 2-like"/>
    <property type="match status" value="1"/>
</dbReference>
<dbReference type="InterPro" id="IPR017853">
    <property type="entry name" value="GH"/>
</dbReference>
<dbReference type="EC" id="3.2.1.52" evidence="7"/>
<organism evidence="11 12">
    <name type="scientific">Trichomonascus ciferrii</name>
    <dbReference type="NCBI Taxonomy" id="44093"/>
    <lineage>
        <taxon>Eukaryota</taxon>
        <taxon>Fungi</taxon>
        <taxon>Dikarya</taxon>
        <taxon>Ascomycota</taxon>
        <taxon>Saccharomycotina</taxon>
        <taxon>Dipodascomycetes</taxon>
        <taxon>Dipodascales</taxon>
        <taxon>Trichomonascaceae</taxon>
        <taxon>Trichomonascus</taxon>
        <taxon>Trichomonascus ciferrii complex</taxon>
    </lineage>
</organism>
<dbReference type="PIRSF" id="PIRSF001093">
    <property type="entry name" value="B-hxosamndse_ab_euk"/>
    <property type="match status" value="1"/>
</dbReference>
<evidence type="ECO:0000256" key="6">
    <source>
        <dbReference type="ARBA" id="ARBA00023295"/>
    </source>
</evidence>
<dbReference type="InterPro" id="IPR029018">
    <property type="entry name" value="Hex-like_dom2"/>
</dbReference>
<dbReference type="GO" id="GO:0016231">
    <property type="term" value="F:beta-N-acetylglucosaminidase activity"/>
    <property type="evidence" value="ECO:0007669"/>
    <property type="project" value="TreeGrafter"/>
</dbReference>
<comment type="catalytic activity">
    <reaction evidence="1 7">
        <text>Hydrolysis of terminal non-reducing N-acetyl-D-hexosamine residues in N-acetyl-beta-D-hexosaminides.</text>
        <dbReference type="EC" id="3.2.1.52"/>
    </reaction>
</comment>
<evidence type="ECO:0000256" key="4">
    <source>
        <dbReference type="ARBA" id="ARBA00022801"/>
    </source>
</evidence>
<evidence type="ECO:0000256" key="8">
    <source>
        <dbReference type="PIRSR" id="PIRSR001093-1"/>
    </source>
</evidence>
<evidence type="ECO:0000259" key="9">
    <source>
        <dbReference type="Pfam" id="PF00728"/>
    </source>
</evidence>
<evidence type="ECO:0000313" key="11">
    <source>
        <dbReference type="EMBL" id="KAA8917071.1"/>
    </source>
</evidence>
<comment type="caution">
    <text evidence="11">The sequence shown here is derived from an EMBL/GenBank/DDBJ whole genome shotgun (WGS) entry which is preliminary data.</text>
</comment>
<accession>A0A642VB43</accession>
<dbReference type="SUPFAM" id="SSF51445">
    <property type="entry name" value="(Trans)glycosidases"/>
    <property type="match status" value="1"/>
</dbReference>
<name>A0A642VB43_9ASCO</name>
<feature type="active site" description="Proton donor" evidence="8">
    <location>
        <position position="338"/>
    </location>
</feature>
<evidence type="ECO:0000256" key="5">
    <source>
        <dbReference type="ARBA" id="ARBA00023180"/>
    </source>
</evidence>
<keyword evidence="4 7" id="KW-0378">Hydrolase</keyword>
<comment type="similarity">
    <text evidence="2 7">Belongs to the glycosyl hydrolase 20 family.</text>
</comment>